<keyword evidence="6" id="KW-0681">Retinal protein</keyword>
<feature type="transmembrane region" description="Helical" evidence="11">
    <location>
        <begin position="43"/>
        <end position="63"/>
    </location>
</feature>
<dbReference type="PROSITE" id="PS00950">
    <property type="entry name" value="BACTERIAL_OPSIN_1"/>
    <property type="match status" value="1"/>
</dbReference>
<dbReference type="SUPFAM" id="SSF81321">
    <property type="entry name" value="Family A G protein-coupled receptor-like"/>
    <property type="match status" value="1"/>
</dbReference>
<evidence type="ECO:0000256" key="3">
    <source>
        <dbReference type="ARBA" id="ARBA00022543"/>
    </source>
</evidence>
<gene>
    <name evidence="12" type="ORF">ABA45_13190</name>
</gene>
<protein>
    <submittedName>
        <fullName evidence="12">Xanthorhodopsin</fullName>
    </submittedName>
</protein>
<feature type="transmembrane region" description="Helical" evidence="11">
    <location>
        <begin position="145"/>
        <end position="163"/>
    </location>
</feature>
<evidence type="ECO:0000256" key="2">
    <source>
        <dbReference type="ARBA" id="ARBA00008130"/>
    </source>
</evidence>
<proteinExistence type="inferred from homology"/>
<keyword evidence="5 11" id="KW-0812">Transmembrane</keyword>
<dbReference type="Pfam" id="PF01036">
    <property type="entry name" value="Bac_rhodopsin"/>
    <property type="match status" value="1"/>
</dbReference>
<evidence type="ECO:0000256" key="9">
    <source>
        <dbReference type="ARBA" id="ARBA00023136"/>
    </source>
</evidence>
<keyword evidence="4" id="KW-0716">Sensory transduction</keyword>
<sequence length="271" mass="29307">MLELESLSVGQYGFINNVFSFGLAVMASSTLFVWLMKGSVAPAYRMAMVITGLVTAIAGYHYLQIMLSWQGAATINTGEVLVTGEGFNRAYRYVDWLLTVPLLLIELILVMKLSKSDTMSRSVKLGGAAALMIILGYPGEVSSEVGTRALFWILAMIPFLYIVREMVVGLKDSIARQPDEVKGLINAAAILLVVSWAFYPIVYLLPLVGITGGSAIVAVETGYTIADIVSKAVFAMLIFLIAVRKSAADERELVAEAAKQGEQKTPVKKVA</sequence>
<comment type="subcellular location">
    <subcellularLocation>
        <location evidence="1">Membrane</location>
        <topology evidence="1">Multi-pass membrane protein</topology>
    </subcellularLocation>
</comment>
<dbReference type="Proteomes" id="UP000036406">
    <property type="component" value="Chromosome"/>
</dbReference>
<dbReference type="InterPro" id="IPR018229">
    <property type="entry name" value="Rhodopsin_retinal_BS"/>
</dbReference>
<keyword evidence="3" id="KW-0600">Photoreceptor protein</keyword>
<feature type="transmembrane region" description="Helical" evidence="11">
    <location>
        <begin position="12"/>
        <end position="36"/>
    </location>
</feature>
<dbReference type="GO" id="GO:0005216">
    <property type="term" value="F:monoatomic ion channel activity"/>
    <property type="evidence" value="ECO:0007669"/>
    <property type="project" value="InterPro"/>
</dbReference>
<dbReference type="Gene3D" id="1.20.1070.10">
    <property type="entry name" value="Rhodopsin 7-helix transmembrane proteins"/>
    <property type="match status" value="1"/>
</dbReference>
<dbReference type="KEGG" id="mpq:ABA45_13190"/>
<evidence type="ECO:0000313" key="13">
    <source>
        <dbReference type="Proteomes" id="UP000036406"/>
    </source>
</evidence>
<keyword evidence="13" id="KW-1185">Reference proteome</keyword>
<evidence type="ECO:0000256" key="8">
    <source>
        <dbReference type="ARBA" id="ARBA00022991"/>
    </source>
</evidence>
<evidence type="ECO:0000313" key="12">
    <source>
        <dbReference type="EMBL" id="AKO53253.1"/>
    </source>
</evidence>
<evidence type="ECO:0000256" key="5">
    <source>
        <dbReference type="ARBA" id="ARBA00022692"/>
    </source>
</evidence>
<feature type="transmembrane region" description="Helical" evidence="11">
    <location>
        <begin position="90"/>
        <end position="110"/>
    </location>
</feature>
<evidence type="ECO:0000256" key="10">
    <source>
        <dbReference type="ARBA" id="ARBA00023170"/>
    </source>
</evidence>
<evidence type="ECO:0000256" key="4">
    <source>
        <dbReference type="ARBA" id="ARBA00022606"/>
    </source>
</evidence>
<dbReference type="PANTHER" id="PTHR28286">
    <property type="match status" value="1"/>
</dbReference>
<keyword evidence="8" id="KW-0157">Chromophore</keyword>
<organism evidence="12 13">
    <name type="scientific">Marinobacter psychrophilus</name>
    <dbReference type="NCBI Taxonomy" id="330734"/>
    <lineage>
        <taxon>Bacteria</taxon>
        <taxon>Pseudomonadati</taxon>
        <taxon>Pseudomonadota</taxon>
        <taxon>Gammaproteobacteria</taxon>
        <taxon>Pseudomonadales</taxon>
        <taxon>Marinobacteraceae</taxon>
        <taxon>Marinobacter</taxon>
    </lineage>
</organism>
<keyword evidence="9 11" id="KW-0472">Membrane</keyword>
<dbReference type="PATRIC" id="fig|330734.3.peg.2761"/>
<dbReference type="CDD" id="cd15242">
    <property type="entry name" value="7tm_Proteorhodopsin"/>
    <property type="match status" value="1"/>
</dbReference>
<feature type="transmembrane region" description="Helical" evidence="11">
    <location>
        <begin position="122"/>
        <end position="139"/>
    </location>
</feature>
<dbReference type="GO" id="GO:0009881">
    <property type="term" value="F:photoreceptor activity"/>
    <property type="evidence" value="ECO:0007669"/>
    <property type="project" value="UniProtKB-KW"/>
</dbReference>
<evidence type="ECO:0000256" key="6">
    <source>
        <dbReference type="ARBA" id="ARBA00022925"/>
    </source>
</evidence>
<dbReference type="PRINTS" id="PR00251">
    <property type="entry name" value="BACTRLOPSIN"/>
</dbReference>
<evidence type="ECO:0000256" key="1">
    <source>
        <dbReference type="ARBA" id="ARBA00004141"/>
    </source>
</evidence>
<dbReference type="EMBL" id="CP011494">
    <property type="protein sequence ID" value="AKO53253.1"/>
    <property type="molecule type" value="Genomic_DNA"/>
</dbReference>
<feature type="transmembrane region" description="Helical" evidence="11">
    <location>
        <begin position="184"/>
        <end position="205"/>
    </location>
</feature>
<accession>A0A0H4I686</accession>
<dbReference type="SMART" id="SM01021">
    <property type="entry name" value="Bac_rhodopsin"/>
    <property type="match status" value="1"/>
</dbReference>
<reference evidence="12 13" key="1">
    <citation type="submission" date="2015-05" db="EMBL/GenBank/DDBJ databases">
        <title>Complete genome of Marinobacter psychrophilus strain 20041T isolated from sea-ice of the Canadian Basin.</title>
        <authorList>
            <person name="Song L."/>
            <person name="Ren L."/>
            <person name="Yu Y."/>
            <person name="Wang X."/>
        </authorList>
    </citation>
    <scope>NUCLEOTIDE SEQUENCE [LARGE SCALE GENOMIC DNA]</scope>
    <source>
        <strain evidence="12 13">20041</strain>
    </source>
</reference>
<feature type="transmembrane region" description="Helical" evidence="11">
    <location>
        <begin position="225"/>
        <end position="243"/>
    </location>
</feature>
<dbReference type="InterPro" id="IPR001425">
    <property type="entry name" value="Arc/bac/fun_rhodopsins"/>
</dbReference>
<comment type="similarity">
    <text evidence="2">Belongs to the archaeal/bacterial/fungal opsin family.</text>
</comment>
<keyword evidence="10" id="KW-0675">Receptor</keyword>
<dbReference type="RefSeq" id="WP_048386802.1">
    <property type="nucleotide sequence ID" value="NZ_CP011494.1"/>
</dbReference>
<dbReference type="AlphaFoldDB" id="A0A0H4I686"/>
<dbReference type="GO" id="GO:0016020">
    <property type="term" value="C:membrane"/>
    <property type="evidence" value="ECO:0007669"/>
    <property type="project" value="UniProtKB-SubCell"/>
</dbReference>
<keyword evidence="7 11" id="KW-1133">Transmembrane helix</keyword>
<dbReference type="STRING" id="330734.ABA45_13190"/>
<dbReference type="PANTHER" id="PTHR28286:SF2">
    <property type="entry name" value="BACTERIORHODOPSIN _OPSIN, NOPA (EUROFUNG)"/>
    <property type="match status" value="1"/>
</dbReference>
<evidence type="ECO:0000256" key="11">
    <source>
        <dbReference type="SAM" id="Phobius"/>
    </source>
</evidence>
<dbReference type="GO" id="GO:0007602">
    <property type="term" value="P:phototransduction"/>
    <property type="evidence" value="ECO:0007669"/>
    <property type="project" value="UniProtKB-KW"/>
</dbReference>
<evidence type="ECO:0000256" key="7">
    <source>
        <dbReference type="ARBA" id="ARBA00022989"/>
    </source>
</evidence>
<name>A0A0H4I686_9GAMM</name>